<keyword evidence="2" id="KW-1185">Reference proteome</keyword>
<evidence type="ECO:0000313" key="1">
    <source>
        <dbReference type="EMBL" id="KAJ8647396.1"/>
    </source>
</evidence>
<dbReference type="Proteomes" id="UP001234297">
    <property type="component" value="Chromosome 1"/>
</dbReference>
<proteinExistence type="predicted"/>
<name>A0ACC2MNS5_PERAE</name>
<organism evidence="1 2">
    <name type="scientific">Persea americana</name>
    <name type="common">Avocado</name>
    <dbReference type="NCBI Taxonomy" id="3435"/>
    <lineage>
        <taxon>Eukaryota</taxon>
        <taxon>Viridiplantae</taxon>
        <taxon>Streptophyta</taxon>
        <taxon>Embryophyta</taxon>
        <taxon>Tracheophyta</taxon>
        <taxon>Spermatophyta</taxon>
        <taxon>Magnoliopsida</taxon>
        <taxon>Magnoliidae</taxon>
        <taxon>Laurales</taxon>
        <taxon>Lauraceae</taxon>
        <taxon>Persea</taxon>
    </lineage>
</organism>
<protein>
    <submittedName>
        <fullName evidence="1">Uncharacterized protein</fullName>
    </submittedName>
</protein>
<accession>A0ACC2MNS5</accession>
<gene>
    <name evidence="1" type="ORF">MRB53_000419</name>
</gene>
<evidence type="ECO:0000313" key="2">
    <source>
        <dbReference type="Proteomes" id="UP001234297"/>
    </source>
</evidence>
<sequence>MEEDWEMLQKHDMGHPPVPDLAENSRDLEGIEGASEGAIRSDYFSLDSETRYPKRVVEDDREESSIESNNPSWVDPDGGGGGLGFGGIELPRRNYGGSWSDSSSDGSVSRKFGAFDGKPELGYADDAKSGLLVGGIGVERKKFDNFWLDSEVKRELGIGDDAKGEVGSEGIGIKRKISGEFWSDSGSDISIREKHGGGEGDSELGWGDLLKTGERLSFGGSAEVEGDEFYGKTNDAPEENEMKSSDAEKKRVAWWKLPLELLKFCTFRISPVWSFSIAAAVVGFFILGRRLYKMKHKSQNIQLRFSLDDKFLMGANLQRVSQFMSRAARLNEAFSVVKRVPIVRASLPATGGVTPWPAMSLR</sequence>
<comment type="caution">
    <text evidence="1">The sequence shown here is derived from an EMBL/GenBank/DDBJ whole genome shotgun (WGS) entry which is preliminary data.</text>
</comment>
<dbReference type="EMBL" id="CM056809">
    <property type="protein sequence ID" value="KAJ8647396.1"/>
    <property type="molecule type" value="Genomic_DNA"/>
</dbReference>
<reference evidence="1 2" key="1">
    <citation type="journal article" date="2022" name="Hortic Res">
        <title>A haplotype resolved chromosomal level avocado genome allows analysis of novel avocado genes.</title>
        <authorList>
            <person name="Nath O."/>
            <person name="Fletcher S.J."/>
            <person name="Hayward A."/>
            <person name="Shaw L.M."/>
            <person name="Masouleh A.K."/>
            <person name="Furtado A."/>
            <person name="Henry R.J."/>
            <person name="Mitter N."/>
        </authorList>
    </citation>
    <scope>NUCLEOTIDE SEQUENCE [LARGE SCALE GENOMIC DNA]</scope>
    <source>
        <strain evidence="2">cv. Hass</strain>
    </source>
</reference>